<proteinExistence type="predicted"/>
<dbReference type="EMBL" id="JBBJUP010000001">
    <property type="protein sequence ID" value="MEJ8277473.1"/>
    <property type="molecule type" value="Genomic_DNA"/>
</dbReference>
<evidence type="ECO:0000313" key="2">
    <source>
        <dbReference type="Proteomes" id="UP001364211"/>
    </source>
</evidence>
<accession>A0ABU8T1K9</accession>
<dbReference type="Proteomes" id="UP001364211">
    <property type="component" value="Unassembled WGS sequence"/>
</dbReference>
<keyword evidence="2" id="KW-1185">Reference proteome</keyword>
<evidence type="ECO:0008006" key="3">
    <source>
        <dbReference type="Google" id="ProtNLM"/>
    </source>
</evidence>
<sequence length="323" mass="32806">MTQQTGPCPRVADLFVFRGRRGTVLALTTPELVPGAAYDLRVDGDGDAVEDLTYRIVAEGPDGPDGARPVVLRRMAGAAADDPDACGTVVAAGRTGTTLAGTDGLRLRVGPAAGPAPADPVLLAAVGAAVEHGVPVVPPARDLPAAPPSPAPVTAIVLEVPDAVLAPVAIRAAGRIGVWTTTAPAPGCSGPPGRRGLPLLAEVYAGLDAPLREHLGRGRPSSDRAEFGGLLAKKTERVVAAGGAVGDPRAYARRVADRLLPDVLRYTIGTPACFGFAGWNGRDLGDDAAAVVYGVATGTPVPGRPVRVAGPRPTTTWPYVPLP</sequence>
<protein>
    <recommendedName>
        <fullName evidence="3">DUF4331 domain-containing protein</fullName>
    </recommendedName>
</protein>
<dbReference type="RefSeq" id="WP_340285514.1">
    <property type="nucleotide sequence ID" value="NZ_JBBJUP010000001.1"/>
</dbReference>
<comment type="caution">
    <text evidence="1">The sequence shown here is derived from an EMBL/GenBank/DDBJ whole genome shotgun (WGS) entry which is preliminary data.</text>
</comment>
<organism evidence="1 2">
    <name type="scientific">Pseudonocardia spirodelae</name>
    <dbReference type="NCBI Taxonomy" id="3133431"/>
    <lineage>
        <taxon>Bacteria</taxon>
        <taxon>Bacillati</taxon>
        <taxon>Actinomycetota</taxon>
        <taxon>Actinomycetes</taxon>
        <taxon>Pseudonocardiales</taxon>
        <taxon>Pseudonocardiaceae</taxon>
        <taxon>Pseudonocardia</taxon>
    </lineage>
</organism>
<evidence type="ECO:0000313" key="1">
    <source>
        <dbReference type="EMBL" id="MEJ8277473.1"/>
    </source>
</evidence>
<reference evidence="1 2" key="1">
    <citation type="submission" date="2024-03" db="EMBL/GenBank/DDBJ databases">
        <title>Draft genome sequence of Pseudonocardia sp. DW16-2.</title>
        <authorList>
            <person name="Duangmal K."/>
        </authorList>
    </citation>
    <scope>NUCLEOTIDE SEQUENCE [LARGE SCALE GENOMIC DNA]</scope>
    <source>
        <strain evidence="1 2">DW16-2</strain>
    </source>
</reference>
<name>A0ABU8T1K9_9PSEU</name>
<gene>
    <name evidence="1" type="ORF">WJX68_00905</name>
</gene>